<dbReference type="PANTHER" id="PTHR45445:SF2">
    <property type="entry name" value="METHYLTRANSFERASE TYPE 11 DOMAIN-CONTAINING PROTEIN"/>
    <property type="match status" value="1"/>
</dbReference>
<dbReference type="PANTHER" id="PTHR45445">
    <property type="match status" value="1"/>
</dbReference>
<sequence>MRVLDLNADTGRLAFELAPYVKELMALDFSARFIRMPIRLQERGFMRYIVRDENDLVFYREIVLADTDLDKGLDRIKFMQDNANNLKPNYTGYDLIIAPGMLGELSCPKQFLSDLHQRLNDGGYLVIASDYDWERYHIKPECRPGGFKKDGEPVTSLDGISELLSDRFTLESNPFNLFKYEWFNSRQQLQRICEVTIWKKK</sequence>
<dbReference type="AlphaFoldDB" id="A0A645HJK9"/>
<dbReference type="CDD" id="cd02440">
    <property type="entry name" value="AdoMet_MTases"/>
    <property type="match status" value="1"/>
</dbReference>
<accession>A0A645HJK9</accession>
<name>A0A645HJK9_9ZZZZ</name>
<dbReference type="InterPro" id="IPR027625">
    <property type="entry name" value="OvoA_Cterm"/>
</dbReference>
<dbReference type="EMBL" id="VSSQ01094875">
    <property type="protein sequence ID" value="MPN39198.1"/>
    <property type="molecule type" value="Genomic_DNA"/>
</dbReference>
<dbReference type="Gene3D" id="3.40.50.150">
    <property type="entry name" value="Vaccinia Virus protein VP39"/>
    <property type="match status" value="1"/>
</dbReference>
<protein>
    <recommendedName>
        <fullName evidence="2">Methyltransferase domain-containing protein</fullName>
    </recommendedName>
</protein>
<dbReference type="SUPFAM" id="SSF53335">
    <property type="entry name" value="S-adenosyl-L-methionine-dependent methyltransferases"/>
    <property type="match status" value="1"/>
</dbReference>
<comment type="caution">
    <text evidence="1">The sequence shown here is derived from an EMBL/GenBank/DDBJ whole genome shotgun (WGS) entry which is preliminary data.</text>
</comment>
<dbReference type="InterPro" id="IPR029063">
    <property type="entry name" value="SAM-dependent_MTases_sf"/>
</dbReference>
<reference evidence="1" key="1">
    <citation type="submission" date="2019-08" db="EMBL/GenBank/DDBJ databases">
        <authorList>
            <person name="Kucharzyk K."/>
            <person name="Murdoch R.W."/>
            <person name="Higgins S."/>
            <person name="Loffler F."/>
        </authorList>
    </citation>
    <scope>NUCLEOTIDE SEQUENCE</scope>
</reference>
<dbReference type="Pfam" id="PF13489">
    <property type="entry name" value="Methyltransf_23"/>
    <property type="match status" value="1"/>
</dbReference>
<evidence type="ECO:0008006" key="2">
    <source>
        <dbReference type="Google" id="ProtNLM"/>
    </source>
</evidence>
<evidence type="ECO:0000313" key="1">
    <source>
        <dbReference type="EMBL" id="MPN39198.1"/>
    </source>
</evidence>
<organism evidence="1">
    <name type="scientific">bioreactor metagenome</name>
    <dbReference type="NCBI Taxonomy" id="1076179"/>
    <lineage>
        <taxon>unclassified sequences</taxon>
        <taxon>metagenomes</taxon>
        <taxon>ecological metagenomes</taxon>
    </lineage>
</organism>
<proteinExistence type="predicted"/>
<gene>
    <name evidence="1" type="ORF">SDC9_186726</name>
</gene>
<dbReference type="NCBIfam" id="TIGR04345">
    <property type="entry name" value="ovoA_Cterm"/>
    <property type="match status" value="1"/>
</dbReference>